<dbReference type="EMBL" id="CP060637">
    <property type="protein sequence ID" value="QNM14470.1"/>
    <property type="molecule type" value="Genomic_DNA"/>
</dbReference>
<dbReference type="RefSeq" id="WP_187422631.1">
    <property type="nucleotide sequence ID" value="NZ_CP060637.1"/>
</dbReference>
<dbReference type="KEGG" id="fho:H9Q81_05625"/>
<dbReference type="GO" id="GO:0016740">
    <property type="term" value="F:transferase activity"/>
    <property type="evidence" value="ECO:0007669"/>
    <property type="project" value="UniProtKB-KW"/>
</dbReference>
<keyword evidence="1 4" id="KW-0808">Transferase</keyword>
<dbReference type="SUPFAM" id="SSF53448">
    <property type="entry name" value="Nucleotide-diphospho-sugar transferases"/>
    <property type="match status" value="1"/>
</dbReference>
<feature type="domain" description="Galactosyltransferase C-terminal" evidence="3">
    <location>
        <begin position="165"/>
        <end position="227"/>
    </location>
</feature>
<gene>
    <name evidence="4" type="ORF">H9Q81_05625</name>
</gene>
<evidence type="ECO:0000313" key="5">
    <source>
        <dbReference type="Proteomes" id="UP000515913"/>
    </source>
</evidence>
<dbReference type="InterPro" id="IPR050834">
    <property type="entry name" value="Glycosyltransf_2"/>
</dbReference>
<evidence type="ECO:0000313" key="4">
    <source>
        <dbReference type="EMBL" id="QNM14470.1"/>
    </source>
</evidence>
<protein>
    <submittedName>
        <fullName evidence="4">Glycosyltransferase</fullName>
    </submittedName>
</protein>
<reference evidence="4 5" key="1">
    <citation type="submission" date="2020-08" db="EMBL/GenBank/DDBJ databases">
        <authorList>
            <person name="Liu C."/>
            <person name="Sun Q."/>
        </authorList>
    </citation>
    <scope>NUCLEOTIDE SEQUENCE [LARGE SCALE GENOMIC DNA]</scope>
    <source>
        <strain evidence="4 5">NSJ-57</strain>
    </source>
</reference>
<name>A0A7G9GUI8_9FUSO</name>
<accession>A0A7G9GUI8</accession>
<dbReference type="Pfam" id="PF02709">
    <property type="entry name" value="Glyco_transf_7C"/>
    <property type="match status" value="1"/>
</dbReference>
<dbReference type="AlphaFoldDB" id="A0A7G9GUI8"/>
<dbReference type="PANTHER" id="PTHR43685:SF3">
    <property type="entry name" value="SLR2126 PROTEIN"/>
    <property type="match status" value="1"/>
</dbReference>
<dbReference type="Proteomes" id="UP000515913">
    <property type="component" value="Chromosome"/>
</dbReference>
<keyword evidence="5" id="KW-1185">Reference proteome</keyword>
<sequence>MKISVIIPVYNRMEHLRALFICLINQKRKPDEVIIADDGSSQKIYDFIGDLFDKCNFTIKHVYQVDKGFRKTRSINNAVRISSGELLIFCDQDLIFGDDYIDTIYKNIKENIFLMGRAYCLSEDKKNYILEKLEYENYDNIVKDIIPAEYKMTIDKMLKRDKLRRILYEIGINKRGIKLVGMSVAILKKSFIKVNGYDELYIGWGNEDDDLGNRLHAAGIKGKELKTAKLQMHLWHYSDPTKKGKQNEDYYNKRKNEIFNEKKFYCEFGLNKTKDDDNVIVSVVSKND</sequence>
<dbReference type="InterPro" id="IPR027791">
    <property type="entry name" value="Galactosyl_T_C"/>
</dbReference>
<dbReference type="InterPro" id="IPR001173">
    <property type="entry name" value="Glyco_trans_2-like"/>
</dbReference>
<proteinExistence type="predicted"/>
<dbReference type="Pfam" id="PF00535">
    <property type="entry name" value="Glycos_transf_2"/>
    <property type="match status" value="1"/>
</dbReference>
<organism evidence="4 5">
    <name type="scientific">Fusobacterium hominis</name>
    <dbReference type="NCBI Taxonomy" id="2764326"/>
    <lineage>
        <taxon>Bacteria</taxon>
        <taxon>Fusobacteriati</taxon>
        <taxon>Fusobacteriota</taxon>
        <taxon>Fusobacteriia</taxon>
        <taxon>Fusobacteriales</taxon>
        <taxon>Fusobacteriaceae</taxon>
        <taxon>Fusobacterium</taxon>
    </lineage>
</organism>
<evidence type="ECO:0000259" key="2">
    <source>
        <dbReference type="Pfam" id="PF00535"/>
    </source>
</evidence>
<feature type="domain" description="Glycosyltransferase 2-like" evidence="2">
    <location>
        <begin position="4"/>
        <end position="138"/>
    </location>
</feature>
<evidence type="ECO:0000256" key="1">
    <source>
        <dbReference type="ARBA" id="ARBA00022679"/>
    </source>
</evidence>
<dbReference type="PANTHER" id="PTHR43685">
    <property type="entry name" value="GLYCOSYLTRANSFERASE"/>
    <property type="match status" value="1"/>
</dbReference>
<dbReference type="InterPro" id="IPR029044">
    <property type="entry name" value="Nucleotide-diphossugar_trans"/>
</dbReference>
<evidence type="ECO:0000259" key="3">
    <source>
        <dbReference type="Pfam" id="PF02709"/>
    </source>
</evidence>
<dbReference type="Gene3D" id="3.90.550.10">
    <property type="entry name" value="Spore Coat Polysaccharide Biosynthesis Protein SpsA, Chain A"/>
    <property type="match status" value="1"/>
</dbReference>